<accession>A0A078FCG8</accession>
<feature type="transmembrane region" description="Helical" evidence="10">
    <location>
        <begin position="365"/>
        <end position="388"/>
    </location>
</feature>
<protein>
    <submittedName>
        <fullName evidence="14">BnaC03g59660D protein</fullName>
    </submittedName>
</protein>
<dbReference type="PaxDb" id="3708-A0A078FCG8"/>
<keyword evidence="15" id="KW-1185">Reference proteome</keyword>
<feature type="transmembrane region" description="Helical" evidence="10">
    <location>
        <begin position="639"/>
        <end position="659"/>
    </location>
</feature>
<keyword evidence="4 10" id="KW-0812">Transmembrane</keyword>
<keyword evidence="6 10" id="KW-1133">Transmembrane helix</keyword>
<comment type="subcellular location">
    <subcellularLocation>
        <location evidence="1">Membrane</location>
        <topology evidence="1">Multi-pass membrane protein</topology>
    </subcellularLocation>
</comment>
<reference evidence="14 15" key="1">
    <citation type="journal article" date="2014" name="Science">
        <title>Plant genetics. Early allopolyploid evolution in the post-Neolithic Brassica napus oilseed genome.</title>
        <authorList>
            <person name="Chalhoub B."/>
            <person name="Denoeud F."/>
            <person name="Liu S."/>
            <person name="Parkin I.A."/>
            <person name="Tang H."/>
            <person name="Wang X."/>
            <person name="Chiquet J."/>
            <person name="Belcram H."/>
            <person name="Tong C."/>
            <person name="Samans B."/>
            <person name="Correa M."/>
            <person name="Da Silva C."/>
            <person name="Just J."/>
            <person name="Falentin C."/>
            <person name="Koh C.S."/>
            <person name="Le Clainche I."/>
            <person name="Bernard M."/>
            <person name="Bento P."/>
            <person name="Noel B."/>
            <person name="Labadie K."/>
            <person name="Alberti A."/>
            <person name="Charles M."/>
            <person name="Arnaud D."/>
            <person name="Guo H."/>
            <person name="Daviaud C."/>
            <person name="Alamery S."/>
            <person name="Jabbari K."/>
            <person name="Zhao M."/>
            <person name="Edger P.P."/>
            <person name="Chelaifa H."/>
            <person name="Tack D."/>
            <person name="Lassalle G."/>
            <person name="Mestiri I."/>
            <person name="Schnel N."/>
            <person name="Le Paslier M.C."/>
            <person name="Fan G."/>
            <person name="Renault V."/>
            <person name="Bayer P.E."/>
            <person name="Golicz A.A."/>
            <person name="Manoli S."/>
            <person name="Lee T.H."/>
            <person name="Thi V.H."/>
            <person name="Chalabi S."/>
            <person name="Hu Q."/>
            <person name="Fan C."/>
            <person name="Tollenaere R."/>
            <person name="Lu Y."/>
            <person name="Battail C."/>
            <person name="Shen J."/>
            <person name="Sidebottom C.H."/>
            <person name="Wang X."/>
            <person name="Canaguier A."/>
            <person name="Chauveau A."/>
            <person name="Berard A."/>
            <person name="Deniot G."/>
            <person name="Guan M."/>
            <person name="Liu Z."/>
            <person name="Sun F."/>
            <person name="Lim Y.P."/>
            <person name="Lyons E."/>
            <person name="Town C.D."/>
            <person name="Bancroft I."/>
            <person name="Wang X."/>
            <person name="Meng J."/>
            <person name="Ma J."/>
            <person name="Pires J.C."/>
            <person name="King G.J."/>
            <person name="Brunel D."/>
            <person name="Delourme R."/>
            <person name="Renard M."/>
            <person name="Aury J.M."/>
            <person name="Adams K.L."/>
            <person name="Batley J."/>
            <person name="Snowdon R.J."/>
            <person name="Tost J."/>
            <person name="Edwards D."/>
            <person name="Zhou Y."/>
            <person name="Hua W."/>
            <person name="Sharpe A.G."/>
            <person name="Paterson A.H."/>
            <person name="Guan C."/>
            <person name="Wincker P."/>
        </authorList>
    </citation>
    <scope>NUCLEOTIDE SEQUENCE [LARGE SCALE GENOMIC DNA]</scope>
    <source>
        <strain evidence="15">cv. Darmor-bzh</strain>
    </source>
</reference>
<evidence type="ECO:0000259" key="12">
    <source>
        <dbReference type="Pfam" id="PF13967"/>
    </source>
</evidence>
<dbReference type="Pfam" id="PF14703">
    <property type="entry name" value="PHM7_cyt"/>
    <property type="match status" value="1"/>
</dbReference>
<dbReference type="PANTHER" id="PTHR13018">
    <property type="entry name" value="PROBABLE MEMBRANE PROTEIN DUF221-RELATED"/>
    <property type="match status" value="1"/>
</dbReference>
<dbReference type="InterPro" id="IPR045122">
    <property type="entry name" value="Csc1-like"/>
</dbReference>
<evidence type="ECO:0000259" key="11">
    <source>
        <dbReference type="Pfam" id="PF02714"/>
    </source>
</evidence>
<feature type="transmembrane region" description="Helical" evidence="10">
    <location>
        <begin position="614"/>
        <end position="633"/>
    </location>
</feature>
<keyword evidence="5" id="KW-0106">Calcium</keyword>
<feature type="transmembrane region" description="Helical" evidence="10">
    <location>
        <begin position="562"/>
        <end position="593"/>
    </location>
</feature>
<comment type="similarity">
    <text evidence="2">Belongs to the CSC1 (TC 1.A.17) family.</text>
</comment>
<dbReference type="Pfam" id="PF13967">
    <property type="entry name" value="RSN1_TM"/>
    <property type="match status" value="1"/>
</dbReference>
<dbReference type="KEGG" id="bna:106439705"/>
<evidence type="ECO:0000256" key="4">
    <source>
        <dbReference type="ARBA" id="ARBA00022692"/>
    </source>
</evidence>
<dbReference type="GO" id="GO:0005886">
    <property type="term" value="C:plasma membrane"/>
    <property type="evidence" value="ECO:0000318"/>
    <property type="project" value="GO_Central"/>
</dbReference>
<feature type="transmembrane region" description="Helical" evidence="10">
    <location>
        <begin position="149"/>
        <end position="168"/>
    </location>
</feature>
<dbReference type="InterPro" id="IPR027815">
    <property type="entry name" value="CSC1/OSCA1-like_cyt"/>
</dbReference>
<dbReference type="Pfam" id="PF02714">
    <property type="entry name" value="RSN1_7TM"/>
    <property type="match status" value="1"/>
</dbReference>
<keyword evidence="3" id="KW-0813">Transport</keyword>
<evidence type="ECO:0000256" key="7">
    <source>
        <dbReference type="ARBA" id="ARBA00023065"/>
    </source>
</evidence>
<gene>
    <name evidence="14" type="primary">BnaC03g59660D</name>
    <name evidence="14" type="ORF">GSBRNA2T00061001001</name>
</gene>
<evidence type="ECO:0000256" key="10">
    <source>
        <dbReference type="SAM" id="Phobius"/>
    </source>
</evidence>
<dbReference type="OrthoDB" id="1689567at2759"/>
<dbReference type="EMBL" id="LK032017">
    <property type="protein sequence ID" value="CDY12050.1"/>
    <property type="molecule type" value="Genomic_DNA"/>
</dbReference>
<dbReference type="SMR" id="A0A078FCG8"/>
<dbReference type="PANTHER" id="PTHR13018:SF100">
    <property type="entry name" value="CSC1-LIKE PROTEIN ERD4"/>
    <property type="match status" value="1"/>
</dbReference>
<feature type="domain" description="CSC1/OSCA1-like N-terminal transmembrane" evidence="12">
    <location>
        <begin position="5"/>
        <end position="169"/>
    </location>
</feature>
<keyword evidence="7" id="KW-0406">Ion transport</keyword>
<feature type="domain" description="CSC1/OSCA1-like cytosolic" evidence="13">
    <location>
        <begin position="192"/>
        <end position="352"/>
    </location>
</feature>
<evidence type="ECO:0000313" key="14">
    <source>
        <dbReference type="EMBL" id="CDY12050.1"/>
    </source>
</evidence>
<name>A0A078FCG8_BRANA</name>
<evidence type="ECO:0000313" key="15">
    <source>
        <dbReference type="Proteomes" id="UP000028999"/>
    </source>
</evidence>
<organism evidence="14 15">
    <name type="scientific">Brassica napus</name>
    <name type="common">Rape</name>
    <dbReference type="NCBI Taxonomy" id="3708"/>
    <lineage>
        <taxon>Eukaryota</taxon>
        <taxon>Viridiplantae</taxon>
        <taxon>Streptophyta</taxon>
        <taxon>Embryophyta</taxon>
        <taxon>Tracheophyta</taxon>
        <taxon>Spermatophyta</taxon>
        <taxon>Magnoliopsida</taxon>
        <taxon>eudicotyledons</taxon>
        <taxon>Gunneridae</taxon>
        <taxon>Pentapetalae</taxon>
        <taxon>rosids</taxon>
        <taxon>malvids</taxon>
        <taxon>Brassicales</taxon>
        <taxon>Brassicaceae</taxon>
        <taxon>Brassiceae</taxon>
        <taxon>Brassica</taxon>
    </lineage>
</organism>
<evidence type="ECO:0000256" key="2">
    <source>
        <dbReference type="ARBA" id="ARBA00007779"/>
    </source>
</evidence>
<dbReference type="AlphaFoldDB" id="A0A078FCG8"/>
<dbReference type="Proteomes" id="UP000028999">
    <property type="component" value="Unassembled WGS sequence"/>
</dbReference>
<evidence type="ECO:0000256" key="8">
    <source>
        <dbReference type="ARBA" id="ARBA00023136"/>
    </source>
</evidence>
<dbReference type="InterPro" id="IPR032880">
    <property type="entry name" value="CSC1/OSCA1-like_N"/>
</dbReference>
<evidence type="ECO:0000256" key="6">
    <source>
        <dbReference type="ARBA" id="ARBA00022989"/>
    </source>
</evidence>
<proteinExistence type="inferred from homology"/>
<evidence type="ECO:0000256" key="3">
    <source>
        <dbReference type="ARBA" id="ARBA00022448"/>
    </source>
</evidence>
<dbReference type="Gramene" id="CDY12050">
    <property type="protein sequence ID" value="CDY12050"/>
    <property type="gene ID" value="GSBRNA2T00061001001"/>
</dbReference>
<dbReference type="STRING" id="3708.A0A078FCG8"/>
<keyword evidence="8 10" id="KW-0472">Membrane</keyword>
<feature type="transmembrane region" description="Helical" evidence="10">
    <location>
        <begin position="457"/>
        <end position="476"/>
    </location>
</feature>
<evidence type="ECO:0000256" key="5">
    <source>
        <dbReference type="ARBA" id="ARBA00022837"/>
    </source>
</evidence>
<dbReference type="InterPro" id="IPR003864">
    <property type="entry name" value="CSC1/OSCA1-like_7TM"/>
</dbReference>
<feature type="transmembrane region" description="Helical" evidence="10">
    <location>
        <begin position="6"/>
        <end position="27"/>
    </location>
</feature>
<feature type="transmembrane region" description="Helical" evidence="10">
    <location>
        <begin position="417"/>
        <end position="437"/>
    </location>
</feature>
<evidence type="ECO:0000256" key="9">
    <source>
        <dbReference type="ARBA" id="ARBA00023303"/>
    </source>
</evidence>
<keyword evidence="9" id="KW-0407">Ion channel</keyword>
<dbReference type="OMA" id="YISMVEY"/>
<feature type="transmembrane region" description="Helical" evidence="10">
    <location>
        <begin position="82"/>
        <end position="107"/>
    </location>
</feature>
<evidence type="ECO:0000256" key="1">
    <source>
        <dbReference type="ARBA" id="ARBA00004141"/>
    </source>
</evidence>
<feature type="domain" description="CSC1/OSCA1-like 7TM region" evidence="11">
    <location>
        <begin position="363"/>
        <end position="633"/>
    </location>
</feature>
<sequence length="723" mass="81924">MEFESFLVSLGTSAVIFVVLMLLFTWLSRRPGNVSVYYPNRILKGMDPWEGSSLTRNPFAWIREAFTSTEQDVVKLSGVDTAVYFVFLSTVLGIFALSALLLLPTLLPISATDNSLKNSRSATDTTSNGTFSQIDNLSMANITKKSSRLWAFLGAVYWVSLVTYFMLWKAYKHVAALRAEALMSSEEVLPEQYAILVRDIPSPPNGETQKEFVDSYFREIYPETFYRSLVVTENSKINKIWENLEGYKKKLARAEAVFAATSNRPTNKTGLLGLVGERVDSIDYYTKLINESVAKLEAEQRTVLAEKQQTAAVVFFTDRVTAALAAQSLHCQMVDKWTVTEAPEPRQLIWENLKIKFFSRIVRQYLIYFLVAITILFYMIPIAFVSAITTLGNLQKALPFIKPIAEIAFIRTILQSYLPQIALIVFLAMLPKFLMFLSKSEGIPSQSHAIRAASGKYFYFSVLNVFIGVTLAGSLFDNLKALEKKPNSIITVLASSLPKNATFFLTYVALKFFVGYGLELSRIIPLIIFHLKKKYLCKTEAEVKEAWYPGDLSYATRVPSDMLILTITFCYSVIAPLILVFGVIYFGLGWLILRNQALKVYVPSYESYGRMWPHIHTRILAALFLFQLVMFGYLGVKLFVWATLLVPLIFISLIFGYVCRQKFYKGFEHTALEVACRELKQRPDLEEVFKAYIPHSLSTHKGDDHQFKGAMSRYQDYAAISAA</sequence>
<dbReference type="GO" id="GO:0005227">
    <property type="term" value="F:calcium-activated cation channel activity"/>
    <property type="evidence" value="ECO:0000318"/>
    <property type="project" value="GO_Central"/>
</dbReference>
<evidence type="ECO:0000259" key="13">
    <source>
        <dbReference type="Pfam" id="PF14703"/>
    </source>
</evidence>